<gene>
    <name evidence="3" type="ORF">SAMN05443244_2276</name>
</gene>
<dbReference type="SUPFAM" id="SSF82771">
    <property type="entry name" value="GIY-YIG endonuclease"/>
    <property type="match status" value="1"/>
</dbReference>
<name>A0A1H4NJV6_9BACT</name>
<protein>
    <submittedName>
        <fullName evidence="3">Putative endonuclease</fullName>
    </submittedName>
</protein>
<dbReference type="CDD" id="cd10448">
    <property type="entry name" value="GIY-YIG_unchar_3"/>
    <property type="match status" value="1"/>
</dbReference>
<feature type="domain" description="GIY-YIG" evidence="2">
    <location>
        <begin position="4"/>
        <end position="79"/>
    </location>
</feature>
<keyword evidence="3" id="KW-0255">Endonuclease</keyword>
<evidence type="ECO:0000313" key="3">
    <source>
        <dbReference type="EMBL" id="SEB95560.1"/>
    </source>
</evidence>
<keyword evidence="3" id="KW-0378">Hydrolase</keyword>
<dbReference type="Pfam" id="PF01541">
    <property type="entry name" value="GIY-YIG"/>
    <property type="match status" value="1"/>
</dbReference>
<dbReference type="PROSITE" id="PS50164">
    <property type="entry name" value="GIY_YIG"/>
    <property type="match status" value="1"/>
</dbReference>
<dbReference type="PANTHER" id="PTHR34477:SF5">
    <property type="entry name" value="BSL5627 PROTEIN"/>
    <property type="match status" value="1"/>
</dbReference>
<dbReference type="InterPro" id="IPR050190">
    <property type="entry name" value="UPF0213_domain"/>
</dbReference>
<dbReference type="InterPro" id="IPR000305">
    <property type="entry name" value="GIY-YIG_endonuc"/>
</dbReference>
<dbReference type="Gene3D" id="3.40.1440.10">
    <property type="entry name" value="GIY-YIG endonuclease"/>
    <property type="match status" value="1"/>
</dbReference>
<dbReference type="RefSeq" id="WP_244502051.1">
    <property type="nucleotide sequence ID" value="NZ_FNSD01000001.1"/>
</dbReference>
<dbReference type="GO" id="GO:0004519">
    <property type="term" value="F:endonuclease activity"/>
    <property type="evidence" value="ECO:0007669"/>
    <property type="project" value="UniProtKB-KW"/>
</dbReference>
<dbReference type="AlphaFoldDB" id="A0A1H4NJV6"/>
<accession>A0A1H4NJV6</accession>
<sequence length="138" mass="16893">MKEHSYFVYIVASRSRNLYVGITGRLIPRIHEHRSGSYEGYSAKYRCNRLVYYERYQYVNSAIAREKQLKGWRRDKKLWLIERMNPAWIDLSERWWKPVALYKWTPEERRLAELRRRYQVNMERSLAADQKKDAEGED</sequence>
<comment type="similarity">
    <text evidence="1">Belongs to the UPF0213 family.</text>
</comment>
<evidence type="ECO:0000256" key="1">
    <source>
        <dbReference type="ARBA" id="ARBA00007435"/>
    </source>
</evidence>
<evidence type="ECO:0000313" key="4">
    <source>
        <dbReference type="Proteomes" id="UP000182409"/>
    </source>
</evidence>
<proteinExistence type="inferred from homology"/>
<dbReference type="EMBL" id="FNSD01000001">
    <property type="protein sequence ID" value="SEB95560.1"/>
    <property type="molecule type" value="Genomic_DNA"/>
</dbReference>
<keyword evidence="3" id="KW-0540">Nuclease</keyword>
<dbReference type="InterPro" id="IPR035901">
    <property type="entry name" value="GIY-YIG_endonuc_sf"/>
</dbReference>
<reference evidence="3 4" key="1">
    <citation type="submission" date="2016-10" db="EMBL/GenBank/DDBJ databases">
        <authorList>
            <person name="de Groot N.N."/>
        </authorList>
    </citation>
    <scope>NUCLEOTIDE SEQUENCE [LARGE SCALE GENOMIC DNA]</scope>
    <source>
        <strain evidence="3 4">AB35.6</strain>
    </source>
</reference>
<dbReference type="PANTHER" id="PTHR34477">
    <property type="entry name" value="UPF0213 PROTEIN YHBQ"/>
    <property type="match status" value="1"/>
</dbReference>
<dbReference type="Proteomes" id="UP000182409">
    <property type="component" value="Unassembled WGS sequence"/>
</dbReference>
<organism evidence="3 4">
    <name type="scientific">Terriglobus roseus</name>
    <dbReference type="NCBI Taxonomy" id="392734"/>
    <lineage>
        <taxon>Bacteria</taxon>
        <taxon>Pseudomonadati</taxon>
        <taxon>Acidobacteriota</taxon>
        <taxon>Terriglobia</taxon>
        <taxon>Terriglobales</taxon>
        <taxon>Acidobacteriaceae</taxon>
        <taxon>Terriglobus</taxon>
    </lineage>
</organism>
<evidence type="ECO:0000259" key="2">
    <source>
        <dbReference type="PROSITE" id="PS50164"/>
    </source>
</evidence>